<evidence type="ECO:0000256" key="5">
    <source>
        <dbReference type="ARBA" id="ARBA00013376"/>
    </source>
</evidence>
<comment type="caution">
    <text evidence="16">The sequence shown here is derived from an EMBL/GenBank/DDBJ whole genome shotgun (WGS) entry which is preliminary data.</text>
</comment>
<dbReference type="Gene3D" id="3.40.50.720">
    <property type="entry name" value="NAD(P)-binding Rossmann-like Domain"/>
    <property type="match status" value="1"/>
</dbReference>
<feature type="domain" description="ACT" evidence="15">
    <location>
        <begin position="358"/>
        <end position="433"/>
    </location>
</feature>
<dbReference type="GO" id="GO:0009088">
    <property type="term" value="P:threonine biosynthetic process"/>
    <property type="evidence" value="ECO:0007669"/>
    <property type="project" value="UniProtKB-UniPathway"/>
</dbReference>
<name>A0A7Y9PGE2_9BACT</name>
<dbReference type="EC" id="1.1.1.3" evidence="4 13"/>
<organism evidence="16 17">
    <name type="scientific">Granulicella arctica</name>
    <dbReference type="NCBI Taxonomy" id="940613"/>
    <lineage>
        <taxon>Bacteria</taxon>
        <taxon>Pseudomonadati</taxon>
        <taxon>Acidobacteriota</taxon>
        <taxon>Terriglobia</taxon>
        <taxon>Terriglobales</taxon>
        <taxon>Acidobacteriaceae</taxon>
        <taxon>Granulicella</taxon>
    </lineage>
</organism>
<accession>A0A7Y9PGE2</accession>
<evidence type="ECO:0000256" key="12">
    <source>
        <dbReference type="PIRSR" id="PIRSR000098-2"/>
    </source>
</evidence>
<feature type="binding site" evidence="12">
    <location>
        <position position="206"/>
    </location>
    <ligand>
        <name>L-homoserine</name>
        <dbReference type="ChEBI" id="CHEBI:57476"/>
    </ligand>
</feature>
<protein>
    <recommendedName>
        <fullName evidence="5 13">Homoserine dehydrogenase</fullName>
        <ecNumber evidence="4 13">1.1.1.3</ecNumber>
    </recommendedName>
</protein>
<evidence type="ECO:0000259" key="15">
    <source>
        <dbReference type="PROSITE" id="PS51671"/>
    </source>
</evidence>
<sequence length="450" mass="47756">MALKKVSKKKVAQPRKTAGTSSSIKVALLGFGTVGSAVARVLSARKFSGIELTHIFNRNAERKRTSPAARSVPDSVLWTESIEEILRSDVDIVIELMGGLNPVEGWLRKALTSGKSVVTANKQLIAYRGAKLARIAAQHNVQLVYGAAVAGGVPVIPGMLQGLCGDQITRLSGIVNGTCNFILSRMESGAAYATVLADAQHAGYAEADPSADVDGYDARAKLCILSRIALHAELDPDTVPTQSISTVEAIDFAYAKELSCTIRQVSQAELDGRTVHARVGPMLVPLSSPIAWSHGTQNMVVATGRFGGDTVFSGHGAGGDPTAVAVVSDLLAVAQRCATVQLPVRKRKVTSDFLAPHYLRFVVDDKPGIVSAISGALAKVGANIDSILQRPGHPKHRLPFVVTTEPCLTSTIEQALRSIARMDCILEPPLCLQMLTVDDKADDVEAVKEE</sequence>
<dbReference type="PROSITE" id="PS51671">
    <property type="entry name" value="ACT"/>
    <property type="match status" value="1"/>
</dbReference>
<dbReference type="Proteomes" id="UP000589520">
    <property type="component" value="Unassembled WGS sequence"/>
</dbReference>
<evidence type="ECO:0000256" key="14">
    <source>
        <dbReference type="RuleBase" id="RU004171"/>
    </source>
</evidence>
<dbReference type="AlphaFoldDB" id="A0A7Y9PGE2"/>
<dbReference type="GO" id="GO:0050661">
    <property type="term" value="F:NADP binding"/>
    <property type="evidence" value="ECO:0007669"/>
    <property type="project" value="InterPro"/>
</dbReference>
<dbReference type="InterPro" id="IPR001342">
    <property type="entry name" value="HDH_cat"/>
</dbReference>
<comment type="pathway">
    <text evidence="1 13">Amino-acid biosynthesis; L-threonine biosynthesis; L-threonine from L-aspartate: step 3/5.</text>
</comment>
<keyword evidence="7 13" id="KW-0791">Threonine biosynthesis</keyword>
<evidence type="ECO:0000256" key="11">
    <source>
        <dbReference type="PIRSR" id="PIRSR000098-1"/>
    </source>
</evidence>
<evidence type="ECO:0000256" key="2">
    <source>
        <dbReference type="ARBA" id="ARBA00005062"/>
    </source>
</evidence>
<dbReference type="Gene3D" id="3.30.360.10">
    <property type="entry name" value="Dihydrodipicolinate Reductase, domain 2"/>
    <property type="match status" value="1"/>
</dbReference>
<evidence type="ECO:0000313" key="17">
    <source>
        <dbReference type="Proteomes" id="UP000589520"/>
    </source>
</evidence>
<dbReference type="Pfam" id="PF03447">
    <property type="entry name" value="NAD_binding_3"/>
    <property type="match status" value="1"/>
</dbReference>
<dbReference type="InterPro" id="IPR005106">
    <property type="entry name" value="Asp/hSer_DH_NAD-bd"/>
</dbReference>
<reference evidence="16 17" key="1">
    <citation type="submission" date="2020-07" db="EMBL/GenBank/DDBJ databases">
        <title>Genomic Encyclopedia of Type Strains, Phase IV (KMG-V): Genome sequencing to study the core and pangenomes of soil and plant-associated prokaryotes.</title>
        <authorList>
            <person name="Whitman W."/>
        </authorList>
    </citation>
    <scope>NUCLEOTIDE SEQUENCE [LARGE SCALE GENOMIC DNA]</scope>
    <source>
        <strain evidence="16 17">X4EP2</strain>
    </source>
</reference>
<keyword evidence="10 13" id="KW-0486">Methionine biosynthesis</keyword>
<dbReference type="Pfam" id="PF00742">
    <property type="entry name" value="Homoserine_dh"/>
    <property type="match status" value="1"/>
</dbReference>
<dbReference type="InterPro" id="IPR036291">
    <property type="entry name" value="NAD(P)-bd_dom_sf"/>
</dbReference>
<dbReference type="GO" id="GO:0004412">
    <property type="term" value="F:homoserine dehydrogenase activity"/>
    <property type="evidence" value="ECO:0007669"/>
    <property type="project" value="UniProtKB-EC"/>
</dbReference>
<keyword evidence="8 12" id="KW-0521">NADP</keyword>
<dbReference type="UniPathway" id="UPA00051">
    <property type="reaction ID" value="UER00465"/>
</dbReference>
<dbReference type="PIRSF" id="PIRSF000098">
    <property type="entry name" value="Homoser_dehydrog"/>
    <property type="match status" value="1"/>
</dbReference>
<feature type="active site" description="Proton donor" evidence="11">
    <location>
        <position position="221"/>
    </location>
</feature>
<evidence type="ECO:0000256" key="7">
    <source>
        <dbReference type="ARBA" id="ARBA00022697"/>
    </source>
</evidence>
<gene>
    <name evidence="16" type="ORF">HDF17_001704</name>
</gene>
<keyword evidence="17" id="KW-1185">Reference proteome</keyword>
<dbReference type="SUPFAM" id="SSF55347">
    <property type="entry name" value="Glyceraldehyde-3-phosphate dehydrogenase-like, C-terminal domain"/>
    <property type="match status" value="1"/>
</dbReference>
<dbReference type="SUPFAM" id="SSF51735">
    <property type="entry name" value="NAD(P)-binding Rossmann-fold domains"/>
    <property type="match status" value="1"/>
</dbReference>
<dbReference type="EMBL" id="JACCCW010000001">
    <property type="protein sequence ID" value="NYF79417.1"/>
    <property type="molecule type" value="Genomic_DNA"/>
</dbReference>
<evidence type="ECO:0000256" key="8">
    <source>
        <dbReference type="ARBA" id="ARBA00022857"/>
    </source>
</evidence>
<dbReference type="FunFam" id="3.30.360.10:FF:000005">
    <property type="entry name" value="Homoserine dehydrogenase"/>
    <property type="match status" value="1"/>
</dbReference>
<dbReference type="InterPro" id="IPR019811">
    <property type="entry name" value="HDH_CS"/>
</dbReference>
<dbReference type="RefSeq" id="WP_179489667.1">
    <property type="nucleotide sequence ID" value="NZ_JACCCW010000001.1"/>
</dbReference>
<feature type="binding site" evidence="12">
    <location>
        <position position="122"/>
    </location>
    <ligand>
        <name>NADPH</name>
        <dbReference type="ChEBI" id="CHEBI:57783"/>
    </ligand>
</feature>
<dbReference type="InterPro" id="IPR002912">
    <property type="entry name" value="ACT_dom"/>
</dbReference>
<feature type="binding site" evidence="12">
    <location>
        <begin position="29"/>
        <end position="36"/>
    </location>
    <ligand>
        <name>NADP(+)</name>
        <dbReference type="ChEBI" id="CHEBI:58349"/>
    </ligand>
</feature>
<comment type="catalytic activity">
    <reaction evidence="13">
        <text>L-homoserine + NADP(+) = L-aspartate 4-semialdehyde + NADPH + H(+)</text>
        <dbReference type="Rhea" id="RHEA:15761"/>
        <dbReference type="ChEBI" id="CHEBI:15378"/>
        <dbReference type="ChEBI" id="CHEBI:57476"/>
        <dbReference type="ChEBI" id="CHEBI:57783"/>
        <dbReference type="ChEBI" id="CHEBI:58349"/>
        <dbReference type="ChEBI" id="CHEBI:537519"/>
        <dbReference type="EC" id="1.1.1.3"/>
    </reaction>
</comment>
<dbReference type="Gene3D" id="3.30.70.260">
    <property type="match status" value="1"/>
</dbReference>
<dbReference type="PANTHER" id="PTHR43331">
    <property type="entry name" value="HOMOSERINE DEHYDROGENASE"/>
    <property type="match status" value="1"/>
</dbReference>
<dbReference type="NCBIfam" id="NF004976">
    <property type="entry name" value="PRK06349.1"/>
    <property type="match status" value="1"/>
</dbReference>
<evidence type="ECO:0000256" key="6">
    <source>
        <dbReference type="ARBA" id="ARBA00022605"/>
    </source>
</evidence>
<comment type="similarity">
    <text evidence="3 14">Belongs to the homoserine dehydrogenase family.</text>
</comment>
<dbReference type="PROSITE" id="PS01042">
    <property type="entry name" value="HOMOSER_DHGENASE"/>
    <property type="match status" value="1"/>
</dbReference>
<proteinExistence type="inferred from homology"/>
<dbReference type="GO" id="GO:0009086">
    <property type="term" value="P:methionine biosynthetic process"/>
    <property type="evidence" value="ECO:0007669"/>
    <property type="project" value="UniProtKB-KW"/>
</dbReference>
<dbReference type="UniPathway" id="UPA00050">
    <property type="reaction ID" value="UER00063"/>
</dbReference>
<dbReference type="InterPro" id="IPR045865">
    <property type="entry name" value="ACT-like_dom_sf"/>
</dbReference>
<dbReference type="InterPro" id="IPR016204">
    <property type="entry name" value="HDH"/>
</dbReference>
<dbReference type="CDD" id="cd04881">
    <property type="entry name" value="ACT_HSDH-Hom"/>
    <property type="match status" value="1"/>
</dbReference>
<evidence type="ECO:0000256" key="13">
    <source>
        <dbReference type="RuleBase" id="RU000579"/>
    </source>
</evidence>
<evidence type="ECO:0000313" key="16">
    <source>
        <dbReference type="EMBL" id="NYF79417.1"/>
    </source>
</evidence>
<dbReference type="SUPFAM" id="SSF55021">
    <property type="entry name" value="ACT-like"/>
    <property type="match status" value="1"/>
</dbReference>
<evidence type="ECO:0000256" key="3">
    <source>
        <dbReference type="ARBA" id="ARBA00006753"/>
    </source>
</evidence>
<comment type="pathway">
    <text evidence="2 13">Amino-acid biosynthesis; L-methionine biosynthesis via de novo pathway; L-homoserine from L-aspartate: step 3/3.</text>
</comment>
<keyword evidence="6 13" id="KW-0028">Amino-acid biosynthesis</keyword>
<evidence type="ECO:0000256" key="10">
    <source>
        <dbReference type="ARBA" id="ARBA00023167"/>
    </source>
</evidence>
<dbReference type="PANTHER" id="PTHR43331:SF1">
    <property type="entry name" value="HOMOSERINE DEHYDROGENASE"/>
    <property type="match status" value="1"/>
</dbReference>
<evidence type="ECO:0000256" key="4">
    <source>
        <dbReference type="ARBA" id="ARBA00013213"/>
    </source>
</evidence>
<dbReference type="Pfam" id="PF01842">
    <property type="entry name" value="ACT"/>
    <property type="match status" value="1"/>
</dbReference>
<evidence type="ECO:0000256" key="9">
    <source>
        <dbReference type="ARBA" id="ARBA00023002"/>
    </source>
</evidence>
<evidence type="ECO:0000256" key="1">
    <source>
        <dbReference type="ARBA" id="ARBA00005056"/>
    </source>
</evidence>
<keyword evidence="9 13" id="KW-0560">Oxidoreductase</keyword>